<evidence type="ECO:0000256" key="9">
    <source>
        <dbReference type="ARBA" id="ARBA00023125"/>
    </source>
</evidence>
<keyword evidence="10" id="KW-0233">DNA recombination</keyword>
<keyword evidence="3" id="KW-0540">Nuclease</keyword>
<keyword evidence="11" id="KW-0234">DNA repair</keyword>
<evidence type="ECO:0000256" key="7">
    <source>
        <dbReference type="ARBA" id="ARBA00022801"/>
    </source>
</evidence>
<dbReference type="EMBL" id="JAAHCB010000409">
    <property type="protein sequence ID" value="NEU46728.1"/>
    <property type="molecule type" value="Genomic_DNA"/>
</dbReference>
<evidence type="ECO:0000256" key="10">
    <source>
        <dbReference type="ARBA" id="ARBA00023172"/>
    </source>
</evidence>
<evidence type="ECO:0000313" key="12">
    <source>
        <dbReference type="EMBL" id="NEU46728.1"/>
    </source>
</evidence>
<sequence>MGVDPGLTRCGVGVVEGGLGSPLKLIAVGVIRTPAVLDHAHRVRRIPDELEEGRDHTRPDGVAVERVVAQHN</sequence>
<comment type="caution">
    <text evidence="12">The sequence shown here is derived from an EMBL/GenBank/DDBJ whole genome shotgun (WGS) entry which is preliminary data.</text>
</comment>
<dbReference type="GO" id="GO:0003677">
    <property type="term" value="F:DNA binding"/>
    <property type="evidence" value="ECO:0007669"/>
    <property type="project" value="UniProtKB-KW"/>
</dbReference>
<keyword evidence="6" id="KW-0227">DNA damage</keyword>
<dbReference type="InterPro" id="IPR002176">
    <property type="entry name" value="X-over_junc_endoDNase_RuvC"/>
</dbReference>
<dbReference type="PANTHER" id="PTHR30194">
    <property type="entry name" value="CROSSOVER JUNCTION ENDODEOXYRIBONUCLEASE RUVC"/>
    <property type="match status" value="1"/>
</dbReference>
<keyword evidence="8" id="KW-0460">Magnesium</keyword>
<dbReference type="InterPro" id="IPR012337">
    <property type="entry name" value="RNaseH-like_sf"/>
</dbReference>
<dbReference type="GO" id="GO:0004520">
    <property type="term" value="F:DNA endonuclease activity"/>
    <property type="evidence" value="ECO:0007669"/>
    <property type="project" value="InterPro"/>
</dbReference>
<evidence type="ECO:0000256" key="3">
    <source>
        <dbReference type="ARBA" id="ARBA00022722"/>
    </source>
</evidence>
<dbReference type="SUPFAM" id="SSF53098">
    <property type="entry name" value="Ribonuclease H-like"/>
    <property type="match status" value="1"/>
</dbReference>
<evidence type="ECO:0000256" key="8">
    <source>
        <dbReference type="ARBA" id="ARBA00022842"/>
    </source>
</evidence>
<protein>
    <submittedName>
        <fullName evidence="12">Crossover junction endodeoxyribonuclease RuvC</fullName>
    </submittedName>
</protein>
<dbReference type="Pfam" id="PF02075">
    <property type="entry name" value="RuvC"/>
    <property type="match status" value="1"/>
</dbReference>
<name>A0A6B3QDG2_ENTFC</name>
<dbReference type="AlphaFoldDB" id="A0A6B3QDG2"/>
<accession>A0A6B3QDG2</accession>
<dbReference type="Gene3D" id="3.30.420.10">
    <property type="entry name" value="Ribonuclease H-like superfamily/Ribonuclease H"/>
    <property type="match status" value="1"/>
</dbReference>
<keyword evidence="2" id="KW-0963">Cytoplasm</keyword>
<proteinExistence type="inferred from homology"/>
<reference evidence="12" key="1">
    <citation type="submission" date="2020-02" db="EMBL/GenBank/DDBJ databases">
        <title>Draft Genome Sequences of Enterococcus faecium isolates derived from selected traditional Montenegrin brine cheese.</title>
        <authorList>
            <person name="Ruppitsch W."/>
            <person name="Nisic A."/>
            <person name="Allerberger F."/>
            <person name="Martinovic A."/>
        </authorList>
    </citation>
    <scope>NUCLEOTIDE SEQUENCE</scope>
    <source>
        <strain evidence="12">INF29</strain>
    </source>
</reference>
<dbReference type="InterPro" id="IPR036397">
    <property type="entry name" value="RNaseH_sf"/>
</dbReference>
<keyword evidence="5" id="KW-0255">Endonuclease</keyword>
<keyword evidence="9" id="KW-0238">DNA-binding</keyword>
<keyword evidence="7" id="KW-0378">Hydrolase</keyword>
<dbReference type="GO" id="GO:0006310">
    <property type="term" value="P:DNA recombination"/>
    <property type="evidence" value="ECO:0007669"/>
    <property type="project" value="UniProtKB-KW"/>
</dbReference>
<gene>
    <name evidence="12" type="ORF">G3385_13505</name>
</gene>
<evidence type="ECO:0000256" key="2">
    <source>
        <dbReference type="ARBA" id="ARBA00022490"/>
    </source>
</evidence>
<dbReference type="GO" id="GO:0016787">
    <property type="term" value="F:hydrolase activity"/>
    <property type="evidence" value="ECO:0007669"/>
    <property type="project" value="UniProtKB-KW"/>
</dbReference>
<evidence type="ECO:0000256" key="5">
    <source>
        <dbReference type="ARBA" id="ARBA00022759"/>
    </source>
</evidence>
<keyword evidence="4" id="KW-0479">Metal-binding</keyword>
<dbReference type="PRINTS" id="PR00696">
    <property type="entry name" value="RSOLVASERUVC"/>
</dbReference>
<dbReference type="GO" id="GO:0046872">
    <property type="term" value="F:metal ion binding"/>
    <property type="evidence" value="ECO:0007669"/>
    <property type="project" value="UniProtKB-KW"/>
</dbReference>
<evidence type="ECO:0000256" key="4">
    <source>
        <dbReference type="ARBA" id="ARBA00022723"/>
    </source>
</evidence>
<feature type="non-terminal residue" evidence="12">
    <location>
        <position position="72"/>
    </location>
</feature>
<dbReference type="PANTHER" id="PTHR30194:SF3">
    <property type="entry name" value="CROSSOVER JUNCTION ENDODEOXYRIBONUCLEASE RUVC"/>
    <property type="match status" value="1"/>
</dbReference>
<dbReference type="GO" id="GO:0006281">
    <property type="term" value="P:DNA repair"/>
    <property type="evidence" value="ECO:0007669"/>
    <property type="project" value="UniProtKB-KW"/>
</dbReference>
<organism evidence="12">
    <name type="scientific">Enterococcus faecium</name>
    <name type="common">Streptococcus faecium</name>
    <dbReference type="NCBI Taxonomy" id="1352"/>
    <lineage>
        <taxon>Bacteria</taxon>
        <taxon>Bacillati</taxon>
        <taxon>Bacillota</taxon>
        <taxon>Bacilli</taxon>
        <taxon>Lactobacillales</taxon>
        <taxon>Enterococcaceae</taxon>
        <taxon>Enterococcus</taxon>
    </lineage>
</organism>
<evidence type="ECO:0000256" key="11">
    <source>
        <dbReference type="ARBA" id="ARBA00023204"/>
    </source>
</evidence>
<comment type="similarity">
    <text evidence="1">Belongs to the RuvC family.</text>
</comment>
<evidence type="ECO:0000256" key="6">
    <source>
        <dbReference type="ARBA" id="ARBA00022763"/>
    </source>
</evidence>
<evidence type="ECO:0000256" key="1">
    <source>
        <dbReference type="ARBA" id="ARBA00009518"/>
    </source>
</evidence>